<dbReference type="PROSITE" id="PS51808">
    <property type="entry name" value="CHCH"/>
    <property type="match status" value="1"/>
</dbReference>
<dbReference type="Gene3D" id="1.10.287.1130">
    <property type="entry name" value="CytochromE C oxidase copper chaperone"/>
    <property type="match status" value="1"/>
</dbReference>
<proteinExistence type="inferred from homology"/>
<comment type="similarity">
    <text evidence="4">Belongs to the CHCHD7 family.</text>
</comment>
<sequence>MLSVCTQIQMDKNTRKLRNQDINPCIEESDASQKCLDAYKYDKTMCSAYFQTYKNCRKYWHNIMLQRRRDGVRPDMPTAAERLELLAVLGGKPY</sequence>
<evidence type="ECO:0000256" key="4">
    <source>
        <dbReference type="ARBA" id="ARBA00038205"/>
    </source>
</evidence>
<dbReference type="Proteomes" id="UP000261620">
    <property type="component" value="Unplaced"/>
</dbReference>
<evidence type="ECO:0000256" key="3">
    <source>
        <dbReference type="ARBA" id="ARBA00023157"/>
    </source>
</evidence>
<dbReference type="InterPro" id="IPR009069">
    <property type="entry name" value="Cys_alpha_HP_mot_SF"/>
</dbReference>
<evidence type="ECO:0000256" key="5">
    <source>
        <dbReference type="ARBA" id="ARBA00039509"/>
    </source>
</evidence>
<dbReference type="InterPro" id="IPR051040">
    <property type="entry name" value="COX23"/>
</dbReference>
<evidence type="ECO:0000256" key="2">
    <source>
        <dbReference type="ARBA" id="ARBA00023128"/>
    </source>
</evidence>
<dbReference type="STRING" id="94237.ENSMMOP00000007414"/>
<reference evidence="6" key="2">
    <citation type="submission" date="2025-09" db="UniProtKB">
        <authorList>
            <consortium name="Ensembl"/>
        </authorList>
    </citation>
    <scope>IDENTIFICATION</scope>
</reference>
<dbReference type="Ensembl" id="ENSMMOT00000007554.1">
    <property type="protein sequence ID" value="ENSMMOP00000007414.1"/>
    <property type="gene ID" value="ENSMMOG00000005775.1"/>
</dbReference>
<evidence type="ECO:0000313" key="6">
    <source>
        <dbReference type="Ensembl" id="ENSMMOP00000007414.1"/>
    </source>
</evidence>
<dbReference type="PANTHER" id="PTHR46811">
    <property type="entry name" value="COILED-COIL-HELIX-COILED-COIL-HELIX DOMAIN-CONTAINING PROTEIN 7"/>
    <property type="match status" value="1"/>
</dbReference>
<keyword evidence="7" id="KW-1185">Reference proteome</keyword>
<dbReference type="OMA" id="QELSYKC"/>
<protein>
    <recommendedName>
        <fullName evidence="5">Coiled-coil-helix-coiled-coil-helix domain-containing protein 7</fullName>
    </recommendedName>
</protein>
<dbReference type="SUPFAM" id="SSF47072">
    <property type="entry name" value="Cysteine alpha-hairpin motif"/>
    <property type="match status" value="1"/>
</dbReference>
<dbReference type="AlphaFoldDB" id="A0A3Q3WF46"/>
<dbReference type="PANTHER" id="PTHR46811:SF1">
    <property type="entry name" value="COILED-COIL-HELIX-COILED-COIL-HELIX DOMAIN-CONTAINING PROTEIN 7"/>
    <property type="match status" value="1"/>
</dbReference>
<accession>A0A3Q3WF46</accession>
<organism evidence="6 7">
    <name type="scientific">Mola mola</name>
    <name type="common">Ocean sunfish</name>
    <name type="synonym">Tetraodon mola</name>
    <dbReference type="NCBI Taxonomy" id="94237"/>
    <lineage>
        <taxon>Eukaryota</taxon>
        <taxon>Metazoa</taxon>
        <taxon>Chordata</taxon>
        <taxon>Craniata</taxon>
        <taxon>Vertebrata</taxon>
        <taxon>Euteleostomi</taxon>
        <taxon>Actinopterygii</taxon>
        <taxon>Neopterygii</taxon>
        <taxon>Teleostei</taxon>
        <taxon>Neoteleostei</taxon>
        <taxon>Acanthomorphata</taxon>
        <taxon>Eupercaria</taxon>
        <taxon>Tetraodontiformes</taxon>
        <taxon>Molidae</taxon>
        <taxon>Mola</taxon>
    </lineage>
</organism>
<evidence type="ECO:0000313" key="7">
    <source>
        <dbReference type="Proteomes" id="UP000261620"/>
    </source>
</evidence>
<evidence type="ECO:0000256" key="1">
    <source>
        <dbReference type="ARBA" id="ARBA00004569"/>
    </source>
</evidence>
<keyword evidence="2" id="KW-0496">Mitochondrion</keyword>
<dbReference type="GO" id="GO:0005758">
    <property type="term" value="C:mitochondrial intermembrane space"/>
    <property type="evidence" value="ECO:0007669"/>
    <property type="project" value="UniProtKB-SubCell"/>
</dbReference>
<name>A0A3Q3WF46_MOLML</name>
<keyword evidence="3" id="KW-1015">Disulfide bond</keyword>
<reference evidence="6" key="1">
    <citation type="submission" date="2025-08" db="UniProtKB">
        <authorList>
            <consortium name="Ensembl"/>
        </authorList>
    </citation>
    <scope>IDENTIFICATION</scope>
</reference>
<comment type="subcellular location">
    <subcellularLocation>
        <location evidence="1">Mitochondrion intermembrane space</location>
    </subcellularLocation>
</comment>
<dbReference type="GO" id="GO:0033108">
    <property type="term" value="P:mitochondrial respiratory chain complex assembly"/>
    <property type="evidence" value="ECO:0007669"/>
    <property type="project" value="TreeGrafter"/>
</dbReference>